<feature type="compositionally biased region" description="Polar residues" evidence="7">
    <location>
        <begin position="74"/>
        <end position="85"/>
    </location>
</feature>
<dbReference type="InterPro" id="IPR001356">
    <property type="entry name" value="HD"/>
</dbReference>
<proteinExistence type="predicted"/>
<dbReference type="Pfam" id="PF00046">
    <property type="entry name" value="Homeodomain"/>
    <property type="match status" value="1"/>
</dbReference>
<organism evidence="9">
    <name type="scientific">Echinostoma caproni</name>
    <dbReference type="NCBI Taxonomy" id="27848"/>
    <lineage>
        <taxon>Eukaryota</taxon>
        <taxon>Metazoa</taxon>
        <taxon>Spiralia</taxon>
        <taxon>Lophotrochozoa</taxon>
        <taxon>Platyhelminthes</taxon>
        <taxon>Trematoda</taxon>
        <taxon>Digenea</taxon>
        <taxon>Plagiorchiida</taxon>
        <taxon>Echinostomata</taxon>
        <taxon>Echinostomatoidea</taxon>
        <taxon>Echinostomatidae</taxon>
        <taxon>Echinostoma</taxon>
    </lineage>
</organism>
<feature type="compositionally biased region" description="Low complexity" evidence="7">
    <location>
        <begin position="48"/>
        <end position="66"/>
    </location>
</feature>
<dbReference type="CDD" id="cd00086">
    <property type="entry name" value="homeodomain"/>
    <property type="match status" value="1"/>
</dbReference>
<feature type="region of interest" description="Disordered" evidence="7">
    <location>
        <begin position="563"/>
        <end position="587"/>
    </location>
</feature>
<evidence type="ECO:0000256" key="2">
    <source>
        <dbReference type="ARBA" id="ARBA00023125"/>
    </source>
</evidence>
<dbReference type="GO" id="GO:0005634">
    <property type="term" value="C:nucleus"/>
    <property type="evidence" value="ECO:0007669"/>
    <property type="project" value="UniProtKB-SubCell"/>
</dbReference>
<feature type="compositionally biased region" description="Low complexity" evidence="7">
    <location>
        <begin position="261"/>
        <end position="272"/>
    </location>
</feature>
<evidence type="ECO:0000313" key="9">
    <source>
        <dbReference type="WBParaSite" id="ECPE_0000989001-mRNA-1"/>
    </source>
</evidence>
<reference evidence="9" key="1">
    <citation type="submission" date="2016-06" db="UniProtKB">
        <authorList>
            <consortium name="WormBaseParasite"/>
        </authorList>
    </citation>
    <scope>IDENTIFICATION</scope>
</reference>
<dbReference type="AlphaFoldDB" id="A0A183ASC4"/>
<dbReference type="FunFam" id="1.10.10.60:FF:000679">
    <property type="entry name" value="Homeobox protein aristaless"/>
    <property type="match status" value="1"/>
</dbReference>
<feature type="region of interest" description="Disordered" evidence="7">
    <location>
        <begin position="203"/>
        <end position="290"/>
    </location>
</feature>
<feature type="compositionally biased region" description="Basic and acidic residues" evidence="7">
    <location>
        <begin position="204"/>
        <end position="216"/>
    </location>
</feature>
<evidence type="ECO:0000256" key="5">
    <source>
        <dbReference type="PROSITE-ProRule" id="PRU00108"/>
    </source>
</evidence>
<evidence type="ECO:0000256" key="7">
    <source>
        <dbReference type="SAM" id="MobiDB-lite"/>
    </source>
</evidence>
<dbReference type="PROSITE" id="PS50071">
    <property type="entry name" value="HOMEOBOX_2"/>
    <property type="match status" value="1"/>
</dbReference>
<dbReference type="PANTHER" id="PTHR46892">
    <property type="entry name" value="VISUAL SYSTEM HOMEOBOX 2"/>
    <property type="match status" value="1"/>
</dbReference>
<feature type="region of interest" description="Disordered" evidence="7">
    <location>
        <begin position="330"/>
        <end position="350"/>
    </location>
</feature>
<evidence type="ECO:0000256" key="1">
    <source>
        <dbReference type="ARBA" id="ARBA00004123"/>
    </source>
</evidence>
<evidence type="ECO:0000259" key="8">
    <source>
        <dbReference type="PROSITE" id="PS50071"/>
    </source>
</evidence>
<dbReference type="SMART" id="SM00389">
    <property type="entry name" value="HOX"/>
    <property type="match status" value="1"/>
</dbReference>
<comment type="subcellular location">
    <subcellularLocation>
        <location evidence="1 5 6">Nucleus</location>
    </subcellularLocation>
</comment>
<evidence type="ECO:0000256" key="4">
    <source>
        <dbReference type="ARBA" id="ARBA00023242"/>
    </source>
</evidence>
<dbReference type="SUPFAM" id="SSF46689">
    <property type="entry name" value="Homeodomain-like"/>
    <property type="match status" value="1"/>
</dbReference>
<feature type="compositionally biased region" description="Polar residues" evidence="7">
    <location>
        <begin position="340"/>
        <end position="350"/>
    </location>
</feature>
<evidence type="ECO:0000256" key="6">
    <source>
        <dbReference type="RuleBase" id="RU000682"/>
    </source>
</evidence>
<sequence length="679" mass="72369">LPRRGPFEHPKWSSGSGETAKELTAPNGTENTAANSGLNHGSYPIAYSTSTHHQQQQQQQQSHNTTASEHNKSAESVSSECLTSDTDGVSIYDTAPVQSDPSNCRTRTGCLNLLTDSDDDPIKRIEYNAADPMSYASDSGGFADSRKVQRNRTAFTSEQIEILEKEFEKSHYPDLLSREQLADSMMLPESRIQVWFSNRRAKWRRESKESGTDGRRSCPSPNSVKSGTNPMSGSDSALKPSRSPTPVNGTPGVNSLQFEWSSSNPSNANLSLLDEDKSTMPTTDWPHSSERWKDEQNTILNAYPSNPVNQVLHNLRDMVDNFEVHSETKVASAPAPAAATNTDRSLSPSNGRLVPEAATGAPLSAFSSAISITPFGDNHNKMGHTAPDKSSENDLTTLVSPAEKCGLTGSVTHSSVYAGHPLEPTFDLLRSRYAPNQSMTDTGGTLTIEDSYLSENWRNPARSVMDLEYGLEHLGPSTHWPMPYPQQSTLSTDSGIGSPPLGGVTNVADQAHSFSPAAAAAAAVAAVAAWGTSSAYSSVPVSVSKAQPSTTTHISPNSLFAGAEHQHQSISHSTLTQSSSPQMQHPSNLGNFGFNSIMSSNGMNTFTPGVVSISHGSFDLGDLIDGQRPNSEAVATALSSPSSASLSSTATAAAAAAAAALVSCSNSSSAYYDFPRYFR</sequence>
<name>A0A183ASC4_9TREM</name>
<accession>A0A183ASC4</accession>
<dbReference type="GO" id="GO:1990837">
    <property type="term" value="F:sequence-specific double-stranded DNA binding"/>
    <property type="evidence" value="ECO:0007669"/>
    <property type="project" value="TreeGrafter"/>
</dbReference>
<keyword evidence="4 5" id="KW-0539">Nucleus</keyword>
<keyword evidence="2 5" id="KW-0238">DNA-binding</keyword>
<dbReference type="InterPro" id="IPR017970">
    <property type="entry name" value="Homeobox_CS"/>
</dbReference>
<dbReference type="GO" id="GO:0000981">
    <property type="term" value="F:DNA-binding transcription factor activity, RNA polymerase II-specific"/>
    <property type="evidence" value="ECO:0007669"/>
    <property type="project" value="InterPro"/>
</dbReference>
<feature type="region of interest" description="Disordered" evidence="7">
    <location>
        <begin position="1"/>
        <end position="85"/>
    </location>
</feature>
<dbReference type="PANTHER" id="PTHR46892:SF3">
    <property type="entry name" value="VISUAL SYSTEM HOMEOBOX 2"/>
    <property type="match status" value="1"/>
</dbReference>
<dbReference type="WBParaSite" id="ECPE_0000989001-mRNA-1">
    <property type="protein sequence ID" value="ECPE_0000989001-mRNA-1"/>
    <property type="gene ID" value="ECPE_0000989001"/>
</dbReference>
<feature type="compositionally biased region" description="Basic and acidic residues" evidence="7">
    <location>
        <begin position="1"/>
        <end position="11"/>
    </location>
</feature>
<dbReference type="InterPro" id="IPR052294">
    <property type="entry name" value="VSX_homeobox_regulators"/>
</dbReference>
<feature type="compositionally biased region" description="Polar residues" evidence="7">
    <location>
        <begin position="219"/>
        <end position="235"/>
    </location>
</feature>
<dbReference type="PROSITE" id="PS00027">
    <property type="entry name" value="HOMEOBOX_1"/>
    <property type="match status" value="1"/>
</dbReference>
<protein>
    <submittedName>
        <fullName evidence="9">Homeobox domain-containing protein</fullName>
    </submittedName>
</protein>
<feature type="compositionally biased region" description="Polar residues" evidence="7">
    <location>
        <begin position="26"/>
        <end position="39"/>
    </location>
</feature>
<evidence type="ECO:0000256" key="3">
    <source>
        <dbReference type="ARBA" id="ARBA00023155"/>
    </source>
</evidence>
<dbReference type="InterPro" id="IPR009057">
    <property type="entry name" value="Homeodomain-like_sf"/>
</dbReference>
<keyword evidence="3 5" id="KW-0371">Homeobox</keyword>
<feature type="DNA-binding region" description="Homeobox" evidence="5">
    <location>
        <begin position="148"/>
        <end position="207"/>
    </location>
</feature>
<feature type="compositionally biased region" description="Low complexity" evidence="7">
    <location>
        <begin position="568"/>
        <end position="580"/>
    </location>
</feature>
<dbReference type="Gene3D" id="1.10.10.60">
    <property type="entry name" value="Homeodomain-like"/>
    <property type="match status" value="1"/>
</dbReference>
<feature type="domain" description="Homeobox" evidence="8">
    <location>
        <begin position="146"/>
        <end position="206"/>
    </location>
</feature>
<feature type="compositionally biased region" description="Polar residues" evidence="7">
    <location>
        <begin position="242"/>
        <end position="260"/>
    </location>
</feature>